<evidence type="ECO:0000313" key="3">
    <source>
        <dbReference type="Proteomes" id="UP001060919"/>
    </source>
</evidence>
<evidence type="ECO:0000313" key="2">
    <source>
        <dbReference type="EMBL" id="BDS12155.1"/>
    </source>
</evidence>
<name>A0A915YFF1_9BACT</name>
<sequence length="142" mass="16333">MKIHFVIVVLAAVLLLLCFTSLGTKNNFGIVYSMRFYNYSVLSLSATIGLFILIPLAVYSAISHKTLQEQFLKYLSLTCLFTLANLEQIFYLRKLYLSENLILHWSYNITIFCNISLIFVLLYAVQQKNPVVQHSNILDDID</sequence>
<protein>
    <submittedName>
        <fullName evidence="2">Uncharacterized protein</fullName>
    </submittedName>
</protein>
<dbReference type="Proteomes" id="UP001060919">
    <property type="component" value="Chromosome"/>
</dbReference>
<dbReference type="EMBL" id="AP026867">
    <property type="protein sequence ID" value="BDS12155.1"/>
    <property type="molecule type" value="Genomic_DNA"/>
</dbReference>
<accession>A0A915YFF1</accession>
<keyword evidence="3" id="KW-1185">Reference proteome</keyword>
<dbReference type="RefSeq" id="WP_264793263.1">
    <property type="nucleotide sequence ID" value="NZ_AP026867.1"/>
</dbReference>
<dbReference type="AlphaFoldDB" id="A0A915YFF1"/>
<evidence type="ECO:0000256" key="1">
    <source>
        <dbReference type="SAM" id="Phobius"/>
    </source>
</evidence>
<organism evidence="2 3">
    <name type="scientific">Aureispira anguillae</name>
    <dbReference type="NCBI Taxonomy" id="2864201"/>
    <lineage>
        <taxon>Bacteria</taxon>
        <taxon>Pseudomonadati</taxon>
        <taxon>Bacteroidota</taxon>
        <taxon>Saprospiria</taxon>
        <taxon>Saprospirales</taxon>
        <taxon>Saprospiraceae</taxon>
        <taxon>Aureispira</taxon>
    </lineage>
</organism>
<dbReference type="KEGG" id="aup:AsAng_0028700"/>
<keyword evidence="1" id="KW-0472">Membrane</keyword>
<keyword evidence="1" id="KW-0812">Transmembrane</keyword>
<feature type="transmembrane region" description="Helical" evidence="1">
    <location>
        <begin position="105"/>
        <end position="125"/>
    </location>
</feature>
<feature type="transmembrane region" description="Helical" evidence="1">
    <location>
        <begin position="39"/>
        <end position="62"/>
    </location>
</feature>
<keyword evidence="1" id="KW-1133">Transmembrane helix</keyword>
<gene>
    <name evidence="2" type="ORF">AsAng_0028700</name>
</gene>
<reference evidence="2" key="1">
    <citation type="submission" date="2022-09" db="EMBL/GenBank/DDBJ databases">
        <title>Aureispira anguillicida sp. nov., isolated from Leptocephalus of Japanese eel Anguilla japonica.</title>
        <authorList>
            <person name="Yuasa K."/>
            <person name="Mekata T."/>
            <person name="Ikunari K."/>
        </authorList>
    </citation>
    <scope>NUCLEOTIDE SEQUENCE</scope>
    <source>
        <strain evidence="2">EL160426</strain>
    </source>
</reference>
<feature type="transmembrane region" description="Helical" evidence="1">
    <location>
        <begin position="74"/>
        <end position="93"/>
    </location>
</feature>
<proteinExistence type="predicted"/>